<evidence type="ECO:0000256" key="2">
    <source>
        <dbReference type="ARBA" id="ARBA00022801"/>
    </source>
</evidence>
<dbReference type="GO" id="GO:0004553">
    <property type="term" value="F:hydrolase activity, hydrolyzing O-glycosyl compounds"/>
    <property type="evidence" value="ECO:0007669"/>
    <property type="project" value="InterPro"/>
</dbReference>
<evidence type="ECO:0000313" key="7">
    <source>
        <dbReference type="Proteomes" id="UP000426027"/>
    </source>
</evidence>
<keyword evidence="7" id="KW-1185">Reference proteome</keyword>
<keyword evidence="5" id="KW-0732">Signal</keyword>
<dbReference type="InterPro" id="IPR023296">
    <property type="entry name" value="Glyco_hydro_beta-prop_sf"/>
</dbReference>
<dbReference type="PANTHER" id="PTHR22925:SF3">
    <property type="entry name" value="GLYCOSYL HYDROLASE FAMILY PROTEIN 43"/>
    <property type="match status" value="1"/>
</dbReference>
<dbReference type="AlphaFoldDB" id="A0A6I6GGQ3"/>
<evidence type="ECO:0000256" key="4">
    <source>
        <dbReference type="RuleBase" id="RU361187"/>
    </source>
</evidence>
<dbReference type="SUPFAM" id="SSF75005">
    <property type="entry name" value="Arabinanase/levansucrase/invertase"/>
    <property type="match status" value="1"/>
</dbReference>
<feature type="chain" id="PRO_5026224290" evidence="5">
    <location>
        <begin position="34"/>
        <end position="539"/>
    </location>
</feature>
<evidence type="ECO:0000256" key="3">
    <source>
        <dbReference type="ARBA" id="ARBA00023295"/>
    </source>
</evidence>
<dbReference type="Pfam" id="PF04616">
    <property type="entry name" value="Glyco_hydro_43"/>
    <property type="match status" value="1"/>
</dbReference>
<gene>
    <name evidence="6" type="ORF">GLV81_04965</name>
</gene>
<name>A0A6I6GGQ3_9BACT</name>
<dbReference type="InterPro" id="IPR006710">
    <property type="entry name" value="Glyco_hydro_43"/>
</dbReference>
<dbReference type="GO" id="GO:0005975">
    <property type="term" value="P:carbohydrate metabolic process"/>
    <property type="evidence" value="ECO:0007669"/>
    <property type="project" value="InterPro"/>
</dbReference>
<evidence type="ECO:0000313" key="6">
    <source>
        <dbReference type="EMBL" id="QGW27535.1"/>
    </source>
</evidence>
<dbReference type="EMBL" id="CP046566">
    <property type="protein sequence ID" value="QGW27535.1"/>
    <property type="molecule type" value="Genomic_DNA"/>
</dbReference>
<keyword evidence="3 4" id="KW-0326">Glycosidase</keyword>
<dbReference type="Gene3D" id="2.115.10.20">
    <property type="entry name" value="Glycosyl hydrolase domain, family 43"/>
    <property type="match status" value="1"/>
</dbReference>
<organism evidence="6 7">
    <name type="scientific">Phnomibacter ginsenosidimutans</name>
    <dbReference type="NCBI Taxonomy" id="2676868"/>
    <lineage>
        <taxon>Bacteria</taxon>
        <taxon>Pseudomonadati</taxon>
        <taxon>Bacteroidota</taxon>
        <taxon>Chitinophagia</taxon>
        <taxon>Chitinophagales</taxon>
        <taxon>Chitinophagaceae</taxon>
        <taxon>Phnomibacter</taxon>
    </lineage>
</organism>
<evidence type="ECO:0000256" key="5">
    <source>
        <dbReference type="SAM" id="SignalP"/>
    </source>
</evidence>
<protein>
    <submittedName>
        <fullName evidence="6">Family 43 glycosylhydrolase</fullName>
    </submittedName>
</protein>
<sequence>MQYLPILHSHFYSARFAVLLACTFLLPSSLIHAQFATIQNDRFWYTNDGKPINSQGGGIFRFANATGEEKYYWYGVHYAEADSFRNNPTNTFNQCTFEAVTCYSSTDLVHWNFEANVLSKSEVLKDGRNTWVGRLGVAYLPETQQYAMLVQHGSEVLIAVSKQPTGPFTWHRKINMQSMIGTSNTGDQTVFTDENTGKSFLVYSYGKGRNKIYVSEIGVVNGQVGLLDCTKVFEGESREGNCMFQYNGRYYMAASNIYGWDASYAYYLMANDIRGPYTPVNNMQVMKGCEFDYAHVSQTGFFVSIHGSKQTSILYCGDRWANFAGNGLGYNQWVPLSFEDSVPIFHSLHAWDLNASTGVWKVNPLNNYALNPSFEADRKAIPSLVKPVQQQLTGWHSEVLQGNNISLDTSISPILNHANTTAERHMVTGERSLSMSDKTAFERKVYQTISSTYHVPLPNGRYTFSAMAKYSAGIEKLELFATSNQQTYRLPLHSHTETWHRVTLNNVLVKNGQADIGFYIKANALAYCHIDDVAFVQEK</sequence>
<dbReference type="PANTHER" id="PTHR22925">
    <property type="entry name" value="GLYCOSYL HYDROLASE 43 FAMILY MEMBER"/>
    <property type="match status" value="1"/>
</dbReference>
<dbReference type="Proteomes" id="UP000426027">
    <property type="component" value="Chromosome"/>
</dbReference>
<dbReference type="CDD" id="cd18823">
    <property type="entry name" value="GH43_RcAra43A-like"/>
    <property type="match status" value="1"/>
</dbReference>
<evidence type="ECO:0000256" key="1">
    <source>
        <dbReference type="ARBA" id="ARBA00009865"/>
    </source>
</evidence>
<keyword evidence="2 4" id="KW-0378">Hydrolase</keyword>
<comment type="similarity">
    <text evidence="1 4">Belongs to the glycosyl hydrolase 43 family.</text>
</comment>
<proteinExistence type="inferred from homology"/>
<accession>A0A6I6GGQ3</accession>
<dbReference type="Gene3D" id="2.60.120.260">
    <property type="entry name" value="Galactose-binding domain-like"/>
    <property type="match status" value="1"/>
</dbReference>
<feature type="signal peptide" evidence="5">
    <location>
        <begin position="1"/>
        <end position="33"/>
    </location>
</feature>
<dbReference type="KEGG" id="fls:GLV81_04965"/>
<reference evidence="6 7" key="1">
    <citation type="submission" date="2019-11" db="EMBL/GenBank/DDBJ databases">
        <authorList>
            <person name="Im W.T."/>
        </authorList>
    </citation>
    <scope>NUCLEOTIDE SEQUENCE [LARGE SCALE GENOMIC DNA]</scope>
    <source>
        <strain evidence="6 7">SB-02</strain>
    </source>
</reference>